<feature type="compositionally biased region" description="Low complexity" evidence="1">
    <location>
        <begin position="45"/>
        <end position="55"/>
    </location>
</feature>
<organism evidence="3 4">
    <name type="scientific">Propioniciclava sinopodophylli</name>
    <dbReference type="NCBI Taxonomy" id="1837344"/>
    <lineage>
        <taxon>Bacteria</taxon>
        <taxon>Bacillati</taxon>
        <taxon>Actinomycetota</taxon>
        <taxon>Actinomycetes</taxon>
        <taxon>Propionibacteriales</taxon>
        <taxon>Propionibacteriaceae</taxon>
        <taxon>Propioniciclava</taxon>
    </lineage>
</organism>
<evidence type="ECO:0008006" key="5">
    <source>
        <dbReference type="Google" id="ProtNLM"/>
    </source>
</evidence>
<keyword evidence="2" id="KW-0812">Transmembrane</keyword>
<dbReference type="EMBL" id="SDMQ01000002">
    <property type="protein sequence ID" value="TBT87179.1"/>
    <property type="molecule type" value="Genomic_DNA"/>
</dbReference>
<proteinExistence type="predicted"/>
<dbReference type="Gene3D" id="3.40.1000.70">
    <property type="entry name" value="PknH-like extracellular domain"/>
    <property type="match status" value="1"/>
</dbReference>
<evidence type="ECO:0000313" key="3">
    <source>
        <dbReference type="EMBL" id="TBT87179.1"/>
    </source>
</evidence>
<keyword evidence="4" id="KW-1185">Reference proteome</keyword>
<evidence type="ECO:0000256" key="2">
    <source>
        <dbReference type="SAM" id="Phobius"/>
    </source>
</evidence>
<dbReference type="OrthoDB" id="3722962at2"/>
<accession>A0A4Q9KFJ1</accession>
<feature type="transmembrane region" description="Helical" evidence="2">
    <location>
        <begin position="129"/>
        <end position="151"/>
    </location>
</feature>
<reference evidence="3 4" key="1">
    <citation type="submission" date="2019-01" db="EMBL/GenBank/DDBJ databases">
        <title>Lactibacter flavus gen. nov., sp. nov., a novel bacterium of the family Propionibacteriaceae isolated from raw milk and dairy products.</title>
        <authorList>
            <person name="Huptas C."/>
            <person name="Wenning M."/>
            <person name="Breitenwieser F."/>
            <person name="Doll E."/>
            <person name="Von Neubeck M."/>
            <person name="Busse H.-J."/>
            <person name="Scherer S."/>
        </authorList>
    </citation>
    <scope>NUCLEOTIDE SEQUENCE [LARGE SCALE GENOMIC DNA]</scope>
    <source>
        <strain evidence="3 4">KCTC 33808</strain>
    </source>
</reference>
<feature type="region of interest" description="Disordered" evidence="1">
    <location>
        <begin position="1"/>
        <end position="120"/>
    </location>
</feature>
<dbReference type="RefSeq" id="WP_131166965.1">
    <property type="nucleotide sequence ID" value="NZ_SDMQ01000002.1"/>
</dbReference>
<evidence type="ECO:0000313" key="4">
    <source>
        <dbReference type="Proteomes" id="UP000292373"/>
    </source>
</evidence>
<protein>
    <recommendedName>
        <fullName evidence="5">Sensor domain-containing protein</fullName>
    </recommendedName>
</protein>
<keyword evidence="2" id="KW-1133">Transmembrane helix</keyword>
<evidence type="ECO:0000256" key="1">
    <source>
        <dbReference type="SAM" id="MobiDB-lite"/>
    </source>
</evidence>
<dbReference type="InterPro" id="IPR038232">
    <property type="entry name" value="PknH-like_Extracell_sf"/>
</dbReference>
<dbReference type="Proteomes" id="UP000292373">
    <property type="component" value="Unassembled WGS sequence"/>
</dbReference>
<name>A0A4Q9KFJ1_9ACTN</name>
<comment type="caution">
    <text evidence="3">The sequence shown here is derived from an EMBL/GenBank/DDBJ whole genome shotgun (WGS) entry which is preliminary data.</text>
</comment>
<keyword evidence="2" id="KW-0472">Membrane</keyword>
<dbReference type="AlphaFoldDB" id="A0A4Q9KFJ1"/>
<sequence>MDEQDGPTPRRALPPRDEVPDTDDVLDGPDPAAHRRGAWSATSEPGGPAPATGGTPIPPPAVLPASEDAPARAGRRFSAMDLPDDEERPLPRRSALSPDATRAMSPRTPDPELDPAVGEAAQPRNRKRLVLGSIAAIAAVALLVAGIWWFAGENGPGGPRATPTPTIDPVATYLMQPADLAGVRPDTTWEAVTTATTLDAATPAPKCVTPVPELEAQPADTLVRTFSPTAGDAGGLLHQVETYATPEEATAAYAARVAQLGACERNTAWVQGGLDMEGLGDESTGATIVLQAGQPEYHSILVSRVGTRVNVVDATQATQAPEVAGLLAALNATFTRQCGDNGTCPSPSATIADGVPPAVEPFGFLAGVDVPRITAAAGEWRGTPVSTTVTAPGTRCEGVDLTQAPGASGAQQRTLLLQDDAAAPAGFGLDEVVYTFATPEEAAGFVATLAANFDSCAGRTATAEVARTGDLTGAGTGTAFVVTRQVDQAETRARFRVAVLAAGNHAIYLMANPTPEFDFADEPFHTVALRGAERLTQLP</sequence>
<gene>
    <name evidence="3" type="ORF">ET989_02365</name>
</gene>